<dbReference type="InterPro" id="IPR000494">
    <property type="entry name" value="Rcpt_L-dom"/>
</dbReference>
<dbReference type="GO" id="GO:0005886">
    <property type="term" value="C:plasma membrane"/>
    <property type="evidence" value="ECO:0007669"/>
    <property type="project" value="UniProtKB-SubCell"/>
</dbReference>
<evidence type="ECO:0000256" key="7">
    <source>
        <dbReference type="ARBA" id="ARBA00023288"/>
    </source>
</evidence>
<dbReference type="GO" id="GO:0009277">
    <property type="term" value="C:fungal-type cell wall"/>
    <property type="evidence" value="ECO:0007669"/>
    <property type="project" value="TreeGrafter"/>
</dbReference>
<dbReference type="AlphaFoldDB" id="A0A6C1DPQ7"/>
<sequence>MPIWKTQTFFTSISVIQIVNKETKVSTKKEKNSMLNQLNTILRFLFLFLQLIKSSAAVEPNGGPNILDHNIMLVNTNATIPKKEQTDFEVISPTKQTKVDEDCKKGLYHIENAGNLIELQAKCWKVVGNIEISSNYSGSLIDLGLIREIEGDLIIKNNKHIFRIQGYNLESLGKLELDSLTSFVSLDFPALREVETVDWRVLPILSSVVINGNIKKIKNIIISDTALTSIDYFNNVKKVDIFNINNNRFLENLFASLESVTKQLTVHSNAKELELDLSNLHTVENMTIKDVSEIKLAKLSSVNSSLEFIENQFSSLELPLLAKVQGTLGLIDNKNLKKLNFSNVTDIQGGLMIANNTELAKIDFFPKLRQIGGAIYFEGSFDKIDLPELKLVKGSAYIKSSSEELNCEEFTSPKAGRSIIRGGKIECTSGMKSKMLNVDEEGNVLGKQETDNDNGKKEKGKNGAKSQGSSKKMENSAPKNIFIDAFKMSVYAVFTVLFSIIF</sequence>
<reference evidence="10 11" key="1">
    <citation type="journal article" date="2019" name="BMC Genomics">
        <title>Chromosome level assembly and comparative genome analysis confirm lager-brewing yeasts originated from a single hybridization.</title>
        <authorList>
            <person name="Salazar A.N."/>
            <person name="Gorter de Vries A.R."/>
            <person name="van den Broek M."/>
            <person name="Brouwers N."/>
            <person name="de la Torre Cortes P."/>
            <person name="Kuijpers N.G.A."/>
            <person name="Daran J.G."/>
            <person name="Abeel T."/>
        </authorList>
    </citation>
    <scope>NUCLEOTIDE SEQUENCE [LARGE SCALE GENOMIC DNA]</scope>
    <source>
        <strain evidence="10 11">CBS 1483</strain>
    </source>
</reference>
<evidence type="ECO:0000256" key="8">
    <source>
        <dbReference type="SAM" id="MobiDB-lite"/>
    </source>
</evidence>
<name>A0A6C1DPQ7_SACPS</name>
<keyword evidence="5" id="KW-0732">Signal</keyword>
<keyword evidence="6" id="KW-0325">Glycoprotein</keyword>
<dbReference type="InterPro" id="IPR051648">
    <property type="entry name" value="CWI-Assembly_Regulator"/>
</dbReference>
<feature type="region of interest" description="Disordered" evidence="8">
    <location>
        <begin position="441"/>
        <end position="474"/>
    </location>
</feature>
<evidence type="ECO:0000313" key="10">
    <source>
        <dbReference type="EMBL" id="QID79006.1"/>
    </source>
</evidence>
<evidence type="ECO:0000256" key="3">
    <source>
        <dbReference type="ARBA" id="ARBA00022475"/>
    </source>
</evidence>
<comment type="subcellular location">
    <subcellularLocation>
        <location evidence="1">Cell membrane</location>
        <topology evidence="1">Lipid-anchor</topology>
        <topology evidence="1">GPI-anchor</topology>
    </subcellularLocation>
</comment>
<organism evidence="10 11">
    <name type="scientific">Saccharomyces pastorianus</name>
    <name type="common">Lager yeast</name>
    <name type="synonym">Saccharomyces cerevisiae x Saccharomyces eubayanus</name>
    <dbReference type="NCBI Taxonomy" id="27292"/>
    <lineage>
        <taxon>Eukaryota</taxon>
        <taxon>Fungi</taxon>
        <taxon>Dikarya</taxon>
        <taxon>Ascomycota</taxon>
        <taxon>Saccharomycotina</taxon>
        <taxon>Saccharomycetes</taxon>
        <taxon>Saccharomycetales</taxon>
        <taxon>Saccharomycetaceae</taxon>
        <taxon>Saccharomyces</taxon>
    </lineage>
</organism>
<dbReference type="EMBL" id="CP048985">
    <property type="protein sequence ID" value="QID79006.1"/>
    <property type="molecule type" value="Genomic_DNA"/>
</dbReference>
<keyword evidence="4" id="KW-0472">Membrane</keyword>
<dbReference type="GO" id="GO:0098552">
    <property type="term" value="C:side of membrane"/>
    <property type="evidence" value="ECO:0007669"/>
    <property type="project" value="UniProtKB-KW"/>
</dbReference>
<proteinExistence type="inferred from homology"/>
<protein>
    <submittedName>
        <fullName evidence="10">Sporulation-specific protein 2</fullName>
    </submittedName>
</protein>
<gene>
    <name evidence="10" type="primary">SPS2_1</name>
    <name evidence="10" type="ORF">GRS66_001238</name>
</gene>
<comment type="similarity">
    <text evidence="2">Belongs to the SPS2 family.</text>
</comment>
<keyword evidence="11" id="KW-1185">Reference proteome</keyword>
<dbReference type="PANTHER" id="PTHR31018">
    <property type="entry name" value="SPORULATION-SPECIFIC PROTEIN-RELATED"/>
    <property type="match status" value="1"/>
</dbReference>
<dbReference type="GO" id="GO:0009986">
    <property type="term" value="C:cell surface"/>
    <property type="evidence" value="ECO:0007669"/>
    <property type="project" value="TreeGrafter"/>
</dbReference>
<accession>A0A6C1DPQ7</accession>
<evidence type="ECO:0000256" key="4">
    <source>
        <dbReference type="ARBA" id="ARBA00022622"/>
    </source>
</evidence>
<feature type="domain" description="Receptor L-domain" evidence="9">
    <location>
        <begin position="333"/>
        <end position="379"/>
    </location>
</feature>
<dbReference type="Proteomes" id="UP000501346">
    <property type="component" value="Chromosome ScIV"/>
</dbReference>
<dbReference type="PANTHER" id="PTHR31018:SF12">
    <property type="entry name" value="SPORULATION-SPECIFIC PROTEIN 2-RELATED"/>
    <property type="match status" value="1"/>
</dbReference>
<keyword evidence="3" id="KW-1003">Cell membrane</keyword>
<keyword evidence="7" id="KW-0449">Lipoprotein</keyword>
<dbReference type="SUPFAM" id="SSF52058">
    <property type="entry name" value="L domain-like"/>
    <property type="match status" value="2"/>
</dbReference>
<dbReference type="OrthoDB" id="536881at2759"/>
<evidence type="ECO:0000259" key="9">
    <source>
        <dbReference type="Pfam" id="PF01030"/>
    </source>
</evidence>
<feature type="compositionally biased region" description="Basic and acidic residues" evidence="8">
    <location>
        <begin position="448"/>
        <end position="461"/>
    </location>
</feature>
<dbReference type="Pfam" id="PF01030">
    <property type="entry name" value="Recep_L_domain"/>
    <property type="match status" value="1"/>
</dbReference>
<evidence type="ECO:0000256" key="1">
    <source>
        <dbReference type="ARBA" id="ARBA00004609"/>
    </source>
</evidence>
<dbReference type="InterPro" id="IPR036941">
    <property type="entry name" value="Rcpt_L-dom_sf"/>
</dbReference>
<evidence type="ECO:0000256" key="6">
    <source>
        <dbReference type="ARBA" id="ARBA00023180"/>
    </source>
</evidence>
<evidence type="ECO:0000256" key="5">
    <source>
        <dbReference type="ARBA" id="ARBA00022729"/>
    </source>
</evidence>
<evidence type="ECO:0000256" key="2">
    <source>
        <dbReference type="ARBA" id="ARBA00005798"/>
    </source>
</evidence>
<evidence type="ECO:0000313" key="11">
    <source>
        <dbReference type="Proteomes" id="UP000501346"/>
    </source>
</evidence>
<dbReference type="GO" id="GO:0030476">
    <property type="term" value="P:ascospore wall assembly"/>
    <property type="evidence" value="ECO:0007669"/>
    <property type="project" value="TreeGrafter"/>
</dbReference>
<dbReference type="Gene3D" id="3.80.20.20">
    <property type="entry name" value="Receptor L-domain"/>
    <property type="match status" value="1"/>
</dbReference>
<keyword evidence="4" id="KW-0336">GPI-anchor</keyword>